<accession>A0A177B6M3</accession>
<name>A0A177B6M3_9BILA</name>
<comment type="caution">
    <text evidence="1">The sequence shown here is derived from an EMBL/GenBank/DDBJ whole genome shotgun (WGS) entry which is preliminary data.</text>
</comment>
<organism evidence="1 2">
    <name type="scientific">Intoshia linei</name>
    <dbReference type="NCBI Taxonomy" id="1819745"/>
    <lineage>
        <taxon>Eukaryota</taxon>
        <taxon>Metazoa</taxon>
        <taxon>Spiralia</taxon>
        <taxon>Lophotrochozoa</taxon>
        <taxon>Mesozoa</taxon>
        <taxon>Orthonectida</taxon>
        <taxon>Rhopaluridae</taxon>
        <taxon>Intoshia</taxon>
    </lineage>
</organism>
<dbReference type="EMBL" id="LWCA01000212">
    <property type="protein sequence ID" value="OAF69906.1"/>
    <property type="molecule type" value="Genomic_DNA"/>
</dbReference>
<gene>
    <name evidence="1" type="ORF">A3Q56_02269</name>
</gene>
<reference evidence="1 2" key="1">
    <citation type="submission" date="2016-04" db="EMBL/GenBank/DDBJ databases">
        <title>The genome of Intoshia linei affirms orthonectids as highly simplified spiralians.</title>
        <authorList>
            <person name="Mikhailov K.V."/>
            <person name="Slusarev G.S."/>
            <person name="Nikitin M.A."/>
            <person name="Logacheva M.D."/>
            <person name="Penin A."/>
            <person name="Aleoshin V."/>
            <person name="Panchin Y.V."/>
        </authorList>
    </citation>
    <scope>NUCLEOTIDE SEQUENCE [LARGE SCALE GENOMIC DNA]</scope>
    <source>
        <strain evidence="1">Intl2013</strain>
        <tissue evidence="1">Whole animal</tissue>
    </source>
</reference>
<dbReference type="Proteomes" id="UP000078046">
    <property type="component" value="Unassembled WGS sequence"/>
</dbReference>
<proteinExistence type="predicted"/>
<protein>
    <submittedName>
        <fullName evidence="1">Uncharacterized protein</fullName>
    </submittedName>
</protein>
<dbReference type="AlphaFoldDB" id="A0A177B6M3"/>
<sequence length="112" mass="13672">MKFKRILKFMTSLLQKRKRIYNTPEKIILNPTTKLEQFLKNKNMYYGTGFYFFFDEECKDYVKVKPNHNENLLNWFSEYEKLIKKPRNELWHVDCSCSFCCHFKLQALLGLI</sequence>
<keyword evidence="2" id="KW-1185">Reference proteome</keyword>
<evidence type="ECO:0000313" key="2">
    <source>
        <dbReference type="Proteomes" id="UP000078046"/>
    </source>
</evidence>
<evidence type="ECO:0000313" key="1">
    <source>
        <dbReference type="EMBL" id="OAF69906.1"/>
    </source>
</evidence>